<gene>
    <name evidence="4" type="primary">ycf3</name>
    <name evidence="4" type="ORF">OLPFPJCK_00030</name>
</gene>
<dbReference type="Pfam" id="PF00515">
    <property type="entry name" value="TPR_1"/>
    <property type="match status" value="3"/>
</dbReference>
<feature type="repeat" description="TPR" evidence="3">
    <location>
        <begin position="532"/>
        <end position="565"/>
    </location>
</feature>
<keyword evidence="2 3" id="KW-0802">TPR repeat</keyword>
<dbReference type="InterPro" id="IPR027417">
    <property type="entry name" value="P-loop_NTPase"/>
</dbReference>
<dbReference type="InterPro" id="IPR019734">
    <property type="entry name" value="TPR_rpt"/>
</dbReference>
<dbReference type="Pfam" id="PF13431">
    <property type="entry name" value="TPR_17"/>
    <property type="match status" value="1"/>
</dbReference>
<evidence type="ECO:0000256" key="2">
    <source>
        <dbReference type="ARBA" id="ARBA00022803"/>
    </source>
</evidence>
<feature type="repeat" description="TPR" evidence="3">
    <location>
        <begin position="770"/>
        <end position="803"/>
    </location>
</feature>
<evidence type="ECO:0000256" key="3">
    <source>
        <dbReference type="PROSITE-ProRule" id="PRU00339"/>
    </source>
</evidence>
<dbReference type="PANTHER" id="PTHR44943">
    <property type="entry name" value="CELLULOSE SYNTHASE OPERON PROTEIN C"/>
    <property type="match status" value="1"/>
</dbReference>
<accession>A0A7G9Z5B0</accession>
<dbReference type="PROSITE" id="PS50005">
    <property type="entry name" value="TPR"/>
    <property type="match status" value="9"/>
</dbReference>
<dbReference type="AlphaFoldDB" id="A0A7G9Z5B0"/>
<feature type="repeat" description="TPR" evidence="3">
    <location>
        <begin position="600"/>
        <end position="633"/>
    </location>
</feature>
<feature type="repeat" description="TPR" evidence="3">
    <location>
        <begin position="634"/>
        <end position="667"/>
    </location>
</feature>
<dbReference type="EMBL" id="MT631614">
    <property type="protein sequence ID" value="QNO55444.1"/>
    <property type="molecule type" value="Genomic_DNA"/>
</dbReference>
<keyword evidence="1" id="KW-0677">Repeat</keyword>
<name>A0A7G9Z5B0_9EURY</name>
<sequence length="968" mass="110250">MLELLVALELILLSRTTIGDIISVSSLAKGLISRIGEKDAFCILKKAIDKTAVEAEEAEIKEILDGLKGKEELLHEFRVVNEEAKRELVSKYFKGRSDVLEQLAKNYYELFCKEATKKDRPFREFVVIELGKLANQGVITNEAVKTVERHLEGIIEEIKREKEAASRQFIITDDLNAVGSEILAGKPPIEYVERKELEKAKGALENTNKLLVVGKQGAGKSRFLLRILAAFNGYDRFVVIRSFFREGGISSLDAKLQELDSFILIWDDLHRVKKELVNQTINQIEQLAKEYGKDYLFIGASRMEGEYYQFKQEEIRLDDFRSLELIEKCSAYFGVSVDGGVKKELLEVGDGTPFYVISLFATSKERGKKRLTEDDLKALLNDSFELWRDHLNFLESEGRLSTSEKNLLRSIALAMMAVPAIDIEVLEKFYAQIFRGNLSEFDYALDEVVKKFFIGMGGELCSMHAVQAAVVDEKYPVEERKIDRLKEVITALERDKCLILLWAFAHWFHASKKYGDCLKFLDLFIEQEPNIAEAYNNRGNAYNGLSEHERAIEDYNKAIALNPNFAGAYNNRGVAYVRLKQHEQAIGDYDKAIALNPSYVEAYSNRGAAYYGLKQHEQAIGDYDKAIVLNPNYAEAYSNRGNTYAELNQRERAIEDYNKAIALNPNYAGAYSNRGNTYAELNQRERAIEDYNKAIALNPNYAEAYSNRGNTYAELNQRERAIEDYNKAIALNPNDAEAYSNRGNTYAELNQHERAIKDYNKATALNPNDAKTYYNRGAAYYGLNQHEQAIENYNKAVELNPNDAEAYNNRGAAYYGLNQHEQAIEDYNNAIALNPNFADAYGNRGIAHSEIGRYEESARDLKKAGILFFDSGSEEDTVKTFSFCFDLRPKIENEDVIYSGLALFLITLNPDVIIELKQLRIEDETLRKIFELTLMKLRDEDISEGIAMLEEKEQTREKKILFGLLKTL</sequence>
<dbReference type="PROSITE" id="PS50293">
    <property type="entry name" value="TPR_REGION"/>
    <property type="match status" value="9"/>
</dbReference>
<organism evidence="4">
    <name type="scientific">Candidatus Methanophaga sp. ANME-1 ERB7</name>
    <dbReference type="NCBI Taxonomy" id="2759913"/>
    <lineage>
        <taxon>Archaea</taxon>
        <taxon>Methanobacteriati</taxon>
        <taxon>Methanobacteriota</taxon>
        <taxon>Stenosarchaea group</taxon>
        <taxon>Methanomicrobia</taxon>
        <taxon>Candidatus Methanophagales</taxon>
        <taxon>Candidatus Methanophagaceae</taxon>
        <taxon>Candidatus Methanophaga</taxon>
    </lineage>
</organism>
<dbReference type="Gene3D" id="1.25.40.10">
    <property type="entry name" value="Tetratricopeptide repeat domain"/>
    <property type="match status" value="5"/>
</dbReference>
<feature type="repeat" description="TPR" evidence="3">
    <location>
        <begin position="668"/>
        <end position="701"/>
    </location>
</feature>
<dbReference type="SUPFAM" id="SSF52540">
    <property type="entry name" value="P-loop containing nucleoside triphosphate hydrolases"/>
    <property type="match status" value="1"/>
</dbReference>
<proteinExistence type="predicted"/>
<dbReference type="SUPFAM" id="SSF48452">
    <property type="entry name" value="TPR-like"/>
    <property type="match status" value="1"/>
</dbReference>
<dbReference type="Pfam" id="PF13414">
    <property type="entry name" value="TPR_11"/>
    <property type="match status" value="3"/>
</dbReference>
<feature type="repeat" description="TPR" evidence="3">
    <location>
        <begin position="702"/>
        <end position="735"/>
    </location>
</feature>
<dbReference type="SUPFAM" id="SSF81901">
    <property type="entry name" value="HCP-like"/>
    <property type="match status" value="1"/>
</dbReference>
<dbReference type="PANTHER" id="PTHR44943:SF8">
    <property type="entry name" value="TPR REPEAT-CONTAINING PROTEIN MJ0263"/>
    <property type="match status" value="1"/>
</dbReference>
<dbReference type="InterPro" id="IPR051685">
    <property type="entry name" value="Ycf3/AcsC/BcsC/TPR_MFPF"/>
</dbReference>
<evidence type="ECO:0000256" key="1">
    <source>
        <dbReference type="ARBA" id="ARBA00022737"/>
    </source>
</evidence>
<dbReference type="InterPro" id="IPR011990">
    <property type="entry name" value="TPR-like_helical_dom_sf"/>
</dbReference>
<feature type="repeat" description="TPR" evidence="3">
    <location>
        <begin position="736"/>
        <end position="769"/>
    </location>
</feature>
<dbReference type="SMART" id="SM00028">
    <property type="entry name" value="TPR"/>
    <property type="match status" value="10"/>
</dbReference>
<feature type="repeat" description="TPR" evidence="3">
    <location>
        <begin position="566"/>
        <end position="599"/>
    </location>
</feature>
<protein>
    <submittedName>
        <fullName evidence="4">Photosystem I assembly protein Ycf3</fullName>
    </submittedName>
</protein>
<feature type="repeat" description="TPR" evidence="3">
    <location>
        <begin position="804"/>
        <end position="837"/>
    </location>
</feature>
<evidence type="ECO:0000313" key="4">
    <source>
        <dbReference type="EMBL" id="QNO55444.1"/>
    </source>
</evidence>
<reference evidence="4" key="1">
    <citation type="submission" date="2020-06" db="EMBL/GenBank/DDBJ databases">
        <title>Unique genomic features of the anaerobic methanotrophic archaea.</title>
        <authorList>
            <person name="Chadwick G.L."/>
            <person name="Skennerton C.T."/>
            <person name="Laso-Perez R."/>
            <person name="Leu A.O."/>
            <person name="Speth D.R."/>
            <person name="Yu H."/>
            <person name="Morgan-Lang C."/>
            <person name="Hatzenpichler R."/>
            <person name="Goudeau D."/>
            <person name="Malmstrom R."/>
            <person name="Brazelton W.J."/>
            <person name="Woyke T."/>
            <person name="Hallam S.J."/>
            <person name="Tyson G.W."/>
            <person name="Wegener G."/>
            <person name="Boetius A."/>
            <person name="Orphan V."/>
        </authorList>
    </citation>
    <scope>NUCLEOTIDE SEQUENCE</scope>
</reference>